<dbReference type="Proteomes" id="UP001604002">
    <property type="component" value="Unassembled WGS sequence"/>
</dbReference>
<sequence>MVEQTPEAGEPDAVVDLDAPASAEAMPPGGSEAVLVRAALERVLAAPDFTASPRLAAFLRFVVEATLDGRADEIKGYTIAVEALGRPPSFDPQSDPIVRVEATRLRRALERYYTTVGAEDPLVIDIPKGGYVPLFRPRTEAPAEPVPSGPEPQPAPIAPEAPRPTPAWQRTGVRMAAAALAVVLVAGLALLAPRLSLFRSDRGTALADRIRLPVVEVRPFEASGPGAPAEAELRAIEEQMRDAFARFDFVEVKAAGATTHDTGVPEICSGPQSRSVFALAGLAEGRADGTFSLITRVTDRCDGSIIWSASLDGLAQGPALANSERRVVHDVAIAIMESYGVIPVRARAQALAKAPGSGFGCIAAAIAYIRGDPQGQRGNGTACLAELTKQERDFALGYAVRATAQLYATLHDDTPNPTAEEMEEFLDEAERAAELAPASAYAARTLALVQLFAGEPDDAISTAEKALKLNPLDFDVAATVATVFIGAGRVEEGEALLMRARREGAVRSNLQDAFLGMAAFMRDDVLAAQALVPQLTLHSAIENKLALALCLHTLGRVSDGREVVGALLHRMPDGAEGVRRLVRRLLPAPGLADKALAALETAGLSREAVAGKPPRG</sequence>
<protein>
    <submittedName>
        <fullName evidence="3">Tetratricopeptide repeat protein</fullName>
    </submittedName>
</protein>
<keyword evidence="4" id="KW-1185">Reference proteome</keyword>
<dbReference type="Gene3D" id="1.25.40.10">
    <property type="entry name" value="Tetratricopeptide repeat domain"/>
    <property type="match status" value="1"/>
</dbReference>
<evidence type="ECO:0000256" key="2">
    <source>
        <dbReference type="SAM" id="MobiDB-lite"/>
    </source>
</evidence>
<dbReference type="InterPro" id="IPR019734">
    <property type="entry name" value="TPR_rpt"/>
</dbReference>
<organism evidence="3 4">
    <name type="scientific">Xanthobacter oligotrophicus</name>
    <dbReference type="NCBI Taxonomy" id="2607286"/>
    <lineage>
        <taxon>Bacteria</taxon>
        <taxon>Pseudomonadati</taxon>
        <taxon>Pseudomonadota</taxon>
        <taxon>Alphaproteobacteria</taxon>
        <taxon>Hyphomicrobiales</taxon>
        <taxon>Xanthobacteraceae</taxon>
        <taxon>Xanthobacter</taxon>
    </lineage>
</organism>
<gene>
    <name evidence="3" type="ORF">V5F32_14515</name>
</gene>
<reference evidence="3 4" key="1">
    <citation type="submission" date="2024-02" db="EMBL/GenBank/DDBJ databases">
        <title>Expansion and revision of Xanthobacter and proposal of Roseixanthobacter gen. nov.</title>
        <authorList>
            <person name="Soltysiak M.P.M."/>
            <person name="Jalihal A."/>
            <person name="Ory A."/>
            <person name="Chrisophersen C."/>
            <person name="Lee A.D."/>
            <person name="Boulton J."/>
            <person name="Springer M."/>
        </authorList>
    </citation>
    <scope>NUCLEOTIDE SEQUENCE [LARGE SCALE GENOMIC DNA]</scope>
    <source>
        <strain evidence="3 4">23A</strain>
    </source>
</reference>
<proteinExistence type="predicted"/>
<feature type="region of interest" description="Disordered" evidence="2">
    <location>
        <begin position="138"/>
        <end position="159"/>
    </location>
</feature>
<dbReference type="PROSITE" id="PS50005">
    <property type="entry name" value="TPR"/>
    <property type="match status" value="1"/>
</dbReference>
<name>A0ABW6ZX99_9HYPH</name>
<evidence type="ECO:0000256" key="1">
    <source>
        <dbReference type="PROSITE-ProRule" id="PRU00339"/>
    </source>
</evidence>
<dbReference type="InterPro" id="IPR011990">
    <property type="entry name" value="TPR-like_helical_dom_sf"/>
</dbReference>
<feature type="repeat" description="TPR" evidence="1">
    <location>
        <begin position="440"/>
        <end position="473"/>
    </location>
</feature>
<dbReference type="EMBL" id="JBAFVH010000007">
    <property type="protein sequence ID" value="MFG1373384.1"/>
    <property type="molecule type" value="Genomic_DNA"/>
</dbReference>
<dbReference type="SUPFAM" id="SSF48452">
    <property type="entry name" value="TPR-like"/>
    <property type="match status" value="1"/>
</dbReference>
<dbReference type="RefSeq" id="WP_393993155.1">
    <property type="nucleotide sequence ID" value="NZ_JBAFVH010000007.1"/>
</dbReference>
<accession>A0ABW6ZX99</accession>
<evidence type="ECO:0000313" key="3">
    <source>
        <dbReference type="EMBL" id="MFG1373384.1"/>
    </source>
</evidence>
<feature type="compositionally biased region" description="Pro residues" evidence="2">
    <location>
        <begin position="144"/>
        <end position="159"/>
    </location>
</feature>
<comment type="caution">
    <text evidence="3">The sequence shown here is derived from an EMBL/GenBank/DDBJ whole genome shotgun (WGS) entry which is preliminary data.</text>
</comment>
<keyword evidence="1" id="KW-0802">TPR repeat</keyword>
<evidence type="ECO:0000313" key="4">
    <source>
        <dbReference type="Proteomes" id="UP001604002"/>
    </source>
</evidence>